<dbReference type="Gene3D" id="3.40.50.300">
    <property type="entry name" value="P-loop containing nucleotide triphosphate hydrolases"/>
    <property type="match status" value="1"/>
</dbReference>
<protein>
    <submittedName>
        <fullName evidence="5">Uncharacterized protein</fullName>
    </submittedName>
</protein>
<evidence type="ECO:0000256" key="4">
    <source>
        <dbReference type="SAM" id="MobiDB-lite"/>
    </source>
</evidence>
<reference evidence="5 6" key="1">
    <citation type="submission" date="2019-02" db="EMBL/GenBank/DDBJ databases">
        <title>Genome sequencing of the rare red list fungi Dentipellis fragilis.</title>
        <authorList>
            <person name="Buettner E."/>
            <person name="Kellner H."/>
        </authorList>
    </citation>
    <scope>NUCLEOTIDE SEQUENCE [LARGE SCALE GENOMIC DNA]</scope>
    <source>
        <strain evidence="5 6">DSM 105465</strain>
    </source>
</reference>
<accession>A0A4Y9YDB4</accession>
<dbReference type="Pfam" id="PF00071">
    <property type="entry name" value="Ras"/>
    <property type="match status" value="2"/>
</dbReference>
<keyword evidence="2" id="KW-0547">Nucleotide-binding</keyword>
<dbReference type="STRING" id="205917.A0A4Y9YDB4"/>
<dbReference type="InterPro" id="IPR001806">
    <property type="entry name" value="Small_GTPase"/>
</dbReference>
<comment type="caution">
    <text evidence="5">The sequence shown here is derived from an EMBL/GenBank/DDBJ whole genome shotgun (WGS) entry which is preliminary data.</text>
</comment>
<dbReference type="SMART" id="SM00174">
    <property type="entry name" value="RHO"/>
    <property type="match status" value="1"/>
</dbReference>
<evidence type="ECO:0000313" key="6">
    <source>
        <dbReference type="Proteomes" id="UP000298327"/>
    </source>
</evidence>
<dbReference type="InterPro" id="IPR027417">
    <property type="entry name" value="P-loop_NTPase"/>
</dbReference>
<name>A0A4Y9YDB4_9AGAM</name>
<dbReference type="SMART" id="SM00175">
    <property type="entry name" value="RAB"/>
    <property type="match status" value="1"/>
</dbReference>
<evidence type="ECO:0000256" key="1">
    <source>
        <dbReference type="ARBA" id="ARBA00022481"/>
    </source>
</evidence>
<dbReference type="EMBL" id="SEOQ01000558">
    <property type="protein sequence ID" value="TFY60526.1"/>
    <property type="molecule type" value="Genomic_DNA"/>
</dbReference>
<dbReference type="GO" id="GO:0003924">
    <property type="term" value="F:GTPase activity"/>
    <property type="evidence" value="ECO:0007669"/>
    <property type="project" value="InterPro"/>
</dbReference>
<dbReference type="GO" id="GO:0007264">
    <property type="term" value="P:small GTPase-mediated signal transduction"/>
    <property type="evidence" value="ECO:0007669"/>
    <property type="project" value="InterPro"/>
</dbReference>
<proteinExistence type="predicted"/>
<evidence type="ECO:0000256" key="3">
    <source>
        <dbReference type="ARBA" id="ARBA00023134"/>
    </source>
</evidence>
<keyword evidence="1" id="KW-0488">Methylation</keyword>
<dbReference type="InterPro" id="IPR005225">
    <property type="entry name" value="Small_GTP-bd"/>
</dbReference>
<dbReference type="InterPro" id="IPR003578">
    <property type="entry name" value="Small_GTPase_Rho"/>
</dbReference>
<dbReference type="OrthoDB" id="407146at2759"/>
<dbReference type="AlphaFoldDB" id="A0A4Y9YDB4"/>
<dbReference type="SUPFAM" id="SSF53182">
    <property type="entry name" value="Pyrrolidone carboxyl peptidase (pyroglutamate aminopeptidase)"/>
    <property type="match status" value="2"/>
</dbReference>
<dbReference type="SUPFAM" id="SSF52540">
    <property type="entry name" value="P-loop containing nucleoside triphosphate hydrolases"/>
    <property type="match status" value="1"/>
</dbReference>
<dbReference type="InterPro" id="IPR036440">
    <property type="entry name" value="Peptidase_C15-like_sf"/>
</dbReference>
<sequence>MPALTPFGVSPGSNPQPVPDDSLRVLLTGYGPFFRYRENASWLAVRSLNNTYLKLDTSHSPDSMVEDDTLIPNYTNGHGQTCTQLIHITSLQLPLTYQAILDIVPGFHTRPPTLPPSGGPRQSPCRTSSSRLRLRYRMKDTTGEHAPVVDYLPDASTAAGHEASQAEMLENVQLLGSPRLPSSMGEPTNPADVTVEVPVRGFGKGYEGFADDFYTAIDVERLVHDLKHLGIEHVYSSLDAGHYVCDFTYYCSLAEAKRTATKHDKGKHTKVLFMHCPPVDQPFSIAEVTEAVQKIIIWFRETQRTKCSSQHTALSTVTSHNTPTRLVVSACPLLLLLHFHRFSLCLAPPSFGTQSKRATSSPANTLLASDAGLDQKAALVFLHPLSLAMSSQPPVRMFHLCTVPRMMEQGLDSTKTGNCACGKTSLLCSFALGEFPKEYQPTIFENYVAEIRLDGKPVQLALWDTAYGTKLLLAVHVAYSTFTFKRSGGRLRPLSYSKSHVILIAFSIDTPDSLENVTVKWIEEVRSICGPVIPIILVGCKADLRPPRDAPNINDYVSRTQAERVAQAIGARAYKECSALKIEGVDDVFEAATRASMLMREGVPAGVGDGSVVWFVDYPHRDDISAMSDGRFCAEAWTLVFFFSFLLFATDTSI</sequence>
<dbReference type="Gene3D" id="3.40.630.20">
    <property type="entry name" value="Peptidase C15, pyroglutamyl peptidase I-like"/>
    <property type="match status" value="1"/>
</dbReference>
<organism evidence="5 6">
    <name type="scientific">Dentipellis fragilis</name>
    <dbReference type="NCBI Taxonomy" id="205917"/>
    <lineage>
        <taxon>Eukaryota</taxon>
        <taxon>Fungi</taxon>
        <taxon>Dikarya</taxon>
        <taxon>Basidiomycota</taxon>
        <taxon>Agaricomycotina</taxon>
        <taxon>Agaricomycetes</taxon>
        <taxon>Russulales</taxon>
        <taxon>Hericiaceae</taxon>
        <taxon>Dentipellis</taxon>
    </lineage>
</organism>
<dbReference type="SMART" id="SM00173">
    <property type="entry name" value="RAS"/>
    <property type="match status" value="1"/>
</dbReference>
<evidence type="ECO:0000256" key="2">
    <source>
        <dbReference type="ARBA" id="ARBA00022741"/>
    </source>
</evidence>
<dbReference type="PANTHER" id="PTHR24072">
    <property type="entry name" value="RHO FAMILY GTPASE"/>
    <property type="match status" value="1"/>
</dbReference>
<feature type="region of interest" description="Disordered" evidence="4">
    <location>
        <begin position="1"/>
        <end position="20"/>
    </location>
</feature>
<dbReference type="Proteomes" id="UP000298327">
    <property type="component" value="Unassembled WGS sequence"/>
</dbReference>
<keyword evidence="3" id="KW-0342">GTP-binding</keyword>
<dbReference type="GO" id="GO:0005525">
    <property type="term" value="F:GTP binding"/>
    <property type="evidence" value="ECO:0007669"/>
    <property type="project" value="UniProtKB-KW"/>
</dbReference>
<dbReference type="NCBIfam" id="TIGR00231">
    <property type="entry name" value="small_GTP"/>
    <property type="match status" value="1"/>
</dbReference>
<keyword evidence="6" id="KW-1185">Reference proteome</keyword>
<dbReference type="PRINTS" id="PR00449">
    <property type="entry name" value="RASTRNSFRMNG"/>
</dbReference>
<dbReference type="PROSITE" id="PS51419">
    <property type="entry name" value="RAB"/>
    <property type="match status" value="1"/>
</dbReference>
<feature type="region of interest" description="Disordered" evidence="4">
    <location>
        <begin position="108"/>
        <end position="128"/>
    </location>
</feature>
<dbReference type="PROSITE" id="PS51421">
    <property type="entry name" value="RAS"/>
    <property type="match status" value="1"/>
</dbReference>
<evidence type="ECO:0000313" key="5">
    <source>
        <dbReference type="EMBL" id="TFY60526.1"/>
    </source>
</evidence>
<gene>
    <name evidence="5" type="ORF">EVG20_g7387</name>
</gene>
<dbReference type="PROSITE" id="PS51420">
    <property type="entry name" value="RHO"/>
    <property type="match status" value="1"/>
</dbReference>